<dbReference type="GO" id="GO:0005886">
    <property type="term" value="C:plasma membrane"/>
    <property type="evidence" value="ECO:0007669"/>
    <property type="project" value="UniProtKB-SubCell"/>
</dbReference>
<feature type="transmembrane region" description="Helical" evidence="6">
    <location>
        <begin position="103"/>
        <end position="126"/>
    </location>
</feature>
<dbReference type="OrthoDB" id="9804361at2"/>
<dbReference type="AlphaFoldDB" id="A0A8B2NQ51"/>
<dbReference type="InterPro" id="IPR043428">
    <property type="entry name" value="LivM-like"/>
</dbReference>
<organism evidence="7 8">
    <name type="scientific">Acuticoccus sediminis</name>
    <dbReference type="NCBI Taxonomy" id="2184697"/>
    <lineage>
        <taxon>Bacteria</taxon>
        <taxon>Pseudomonadati</taxon>
        <taxon>Pseudomonadota</taxon>
        <taxon>Alphaproteobacteria</taxon>
        <taxon>Hyphomicrobiales</taxon>
        <taxon>Amorphaceae</taxon>
        <taxon>Acuticoccus</taxon>
    </lineage>
</organism>
<keyword evidence="3 6" id="KW-0812">Transmembrane</keyword>
<dbReference type="PANTHER" id="PTHR30482:SF17">
    <property type="entry name" value="ABC TRANSPORTER ATP-BINDING PROTEIN"/>
    <property type="match status" value="1"/>
</dbReference>
<dbReference type="RefSeq" id="WP_111345289.1">
    <property type="nucleotide sequence ID" value="NZ_JAIWKD010000002.1"/>
</dbReference>
<keyword evidence="8" id="KW-1185">Reference proteome</keyword>
<evidence type="ECO:0000256" key="1">
    <source>
        <dbReference type="ARBA" id="ARBA00004651"/>
    </source>
</evidence>
<dbReference type="Proteomes" id="UP000249590">
    <property type="component" value="Unassembled WGS sequence"/>
</dbReference>
<dbReference type="Pfam" id="PF02653">
    <property type="entry name" value="BPD_transp_2"/>
    <property type="match status" value="1"/>
</dbReference>
<feature type="transmembrane region" description="Helical" evidence="6">
    <location>
        <begin position="146"/>
        <end position="167"/>
    </location>
</feature>
<feature type="transmembrane region" description="Helical" evidence="6">
    <location>
        <begin position="235"/>
        <end position="259"/>
    </location>
</feature>
<feature type="transmembrane region" description="Helical" evidence="6">
    <location>
        <begin position="32"/>
        <end position="52"/>
    </location>
</feature>
<dbReference type="InterPro" id="IPR001851">
    <property type="entry name" value="ABC_transp_permease"/>
</dbReference>
<keyword evidence="4 6" id="KW-1133">Transmembrane helix</keyword>
<dbReference type="CDD" id="cd06581">
    <property type="entry name" value="TM_PBP1_LivM_like"/>
    <property type="match status" value="1"/>
</dbReference>
<protein>
    <submittedName>
        <fullName evidence="7">Branched-chain amino acid ABC transporter permease</fullName>
    </submittedName>
</protein>
<comment type="caution">
    <text evidence="7">The sequence shown here is derived from an EMBL/GenBank/DDBJ whole genome shotgun (WGS) entry which is preliminary data.</text>
</comment>
<feature type="transmembrane region" description="Helical" evidence="6">
    <location>
        <begin position="271"/>
        <end position="293"/>
    </location>
</feature>
<accession>A0A8B2NQ51</accession>
<reference evidence="7 8" key="1">
    <citation type="submission" date="2018-05" db="EMBL/GenBank/DDBJ databases">
        <title>Acuticoccus sediminis sp. nov., isolated from deep-sea sediment of Indian Ocean.</title>
        <authorList>
            <person name="Liu X."/>
            <person name="Lai Q."/>
            <person name="Du Y."/>
            <person name="Sun F."/>
            <person name="Zhang X."/>
            <person name="Wang S."/>
            <person name="Shao Z."/>
        </authorList>
    </citation>
    <scope>NUCLEOTIDE SEQUENCE [LARGE SCALE GENOMIC DNA]</scope>
    <source>
        <strain evidence="7 8">PTG4-2</strain>
    </source>
</reference>
<evidence type="ECO:0000313" key="8">
    <source>
        <dbReference type="Proteomes" id="UP000249590"/>
    </source>
</evidence>
<keyword evidence="2" id="KW-1003">Cell membrane</keyword>
<proteinExistence type="predicted"/>
<evidence type="ECO:0000256" key="5">
    <source>
        <dbReference type="ARBA" id="ARBA00023136"/>
    </source>
</evidence>
<sequence length="312" mass="33935">MTTDRILLVLLLVFVVAAPFLFPMVTAAEMLVFALVAVATNIMVGYTGMLSFGQAMFFGSGAYASGLMLKAGLPLIVALPGAALVVMVLSMAVGFFCVRRTGLYFICLTFAFNQMFYFIAYIWTGVTGGEDGLPGIPRPEFIATPMAFYVFTAVVLLASLLVIWRILHAPLGLVFRLIRENPSRTAAVGYDVRRFRWYAFVISSTFTGLAGGVYAMLYGIVPIDQIHWLRSGDFIFMLLFGGSGNFFGPVIGAVAYIFLSDTLAVIWARWLLVLGIIFAITVLFFRGGIVGLVETVAAKLTGRRAGEAEATR</sequence>
<evidence type="ECO:0000256" key="6">
    <source>
        <dbReference type="SAM" id="Phobius"/>
    </source>
</evidence>
<name>A0A8B2NQ51_9HYPH</name>
<feature type="transmembrane region" description="Helical" evidence="6">
    <location>
        <begin position="72"/>
        <end position="96"/>
    </location>
</feature>
<keyword evidence="5 6" id="KW-0472">Membrane</keyword>
<comment type="subcellular location">
    <subcellularLocation>
        <location evidence="1">Cell membrane</location>
        <topology evidence="1">Multi-pass membrane protein</topology>
    </subcellularLocation>
</comment>
<feature type="transmembrane region" description="Helical" evidence="6">
    <location>
        <begin position="197"/>
        <end position="223"/>
    </location>
</feature>
<dbReference type="EMBL" id="QHHQ01000002">
    <property type="protein sequence ID" value="RAI02015.1"/>
    <property type="molecule type" value="Genomic_DNA"/>
</dbReference>
<feature type="transmembrane region" description="Helical" evidence="6">
    <location>
        <begin position="6"/>
        <end position="25"/>
    </location>
</feature>
<gene>
    <name evidence="7" type="ORF">DLJ53_11575</name>
</gene>
<dbReference type="GO" id="GO:0015658">
    <property type="term" value="F:branched-chain amino acid transmembrane transporter activity"/>
    <property type="evidence" value="ECO:0007669"/>
    <property type="project" value="InterPro"/>
</dbReference>
<dbReference type="PANTHER" id="PTHR30482">
    <property type="entry name" value="HIGH-AFFINITY BRANCHED-CHAIN AMINO ACID TRANSPORT SYSTEM PERMEASE"/>
    <property type="match status" value="1"/>
</dbReference>
<evidence type="ECO:0000256" key="4">
    <source>
        <dbReference type="ARBA" id="ARBA00022989"/>
    </source>
</evidence>
<evidence type="ECO:0000313" key="7">
    <source>
        <dbReference type="EMBL" id="RAI02015.1"/>
    </source>
</evidence>
<evidence type="ECO:0000256" key="2">
    <source>
        <dbReference type="ARBA" id="ARBA00022475"/>
    </source>
</evidence>
<evidence type="ECO:0000256" key="3">
    <source>
        <dbReference type="ARBA" id="ARBA00022692"/>
    </source>
</evidence>